<organism evidence="3 4">
    <name type="scientific">Ligilactobacillus acidipiscis</name>
    <dbReference type="NCBI Taxonomy" id="89059"/>
    <lineage>
        <taxon>Bacteria</taxon>
        <taxon>Bacillati</taxon>
        <taxon>Bacillota</taxon>
        <taxon>Bacilli</taxon>
        <taxon>Lactobacillales</taxon>
        <taxon>Lactobacillaceae</taxon>
        <taxon>Ligilactobacillus</taxon>
    </lineage>
</organism>
<dbReference type="KEGG" id="laca:LAC1533_1234"/>
<keyword evidence="1" id="KW-1133">Transmembrane helix</keyword>
<evidence type="ECO:0000313" key="4">
    <source>
        <dbReference type="Proteomes" id="UP000190935"/>
    </source>
</evidence>
<evidence type="ECO:0000256" key="1">
    <source>
        <dbReference type="SAM" id="Phobius"/>
    </source>
</evidence>
<reference evidence="3" key="2">
    <citation type="submission" date="2016-11" db="EMBL/GenBank/DDBJ databases">
        <authorList>
            <person name="Jaros S."/>
            <person name="Januszkiewicz K."/>
            <person name="Wedrychowicz H."/>
        </authorList>
    </citation>
    <scope>NUCLEOTIDE SEQUENCE [LARGE SCALE GENOMIC DNA]</scope>
    <source>
        <strain evidence="3">ACA-DC 1533</strain>
    </source>
</reference>
<dbReference type="Proteomes" id="UP000190935">
    <property type="component" value="Chromosome I"/>
</dbReference>
<evidence type="ECO:0000313" key="3">
    <source>
        <dbReference type="EMBL" id="SFV40654.1"/>
    </source>
</evidence>
<dbReference type="EMBL" id="LT630287">
    <property type="protein sequence ID" value="SFV40654.1"/>
    <property type="molecule type" value="Genomic_DNA"/>
</dbReference>
<accession>A0A1K1KP89</accession>
<feature type="transmembrane region" description="Helical" evidence="1">
    <location>
        <begin position="12"/>
        <end position="32"/>
    </location>
</feature>
<name>A0A1K1KP89_9LACO</name>
<dbReference type="Proteomes" id="UP000707535">
    <property type="component" value="Unassembled WGS sequence"/>
</dbReference>
<gene>
    <name evidence="2" type="ORF">K8V00_02120</name>
    <name evidence="3" type="ORF">LAC1533_1234</name>
</gene>
<reference evidence="2" key="4">
    <citation type="submission" date="2021-09" db="EMBL/GenBank/DDBJ databases">
        <authorList>
            <person name="Gilroy R."/>
        </authorList>
    </citation>
    <scope>NUCLEOTIDE SEQUENCE</scope>
    <source>
        <strain evidence="2">CHK174-6876</strain>
    </source>
</reference>
<reference evidence="2" key="3">
    <citation type="journal article" date="2021" name="PeerJ">
        <title>Extensive microbial diversity within the chicken gut microbiome revealed by metagenomics and culture.</title>
        <authorList>
            <person name="Gilroy R."/>
            <person name="Ravi A."/>
            <person name="Getino M."/>
            <person name="Pursley I."/>
            <person name="Horton D.L."/>
            <person name="Alikhan N.F."/>
            <person name="Baker D."/>
            <person name="Gharbi K."/>
            <person name="Hall N."/>
            <person name="Watson M."/>
            <person name="Adriaenssens E.M."/>
            <person name="Foster-Nyarko E."/>
            <person name="Jarju S."/>
            <person name="Secka A."/>
            <person name="Antonio M."/>
            <person name="Oren A."/>
            <person name="Chaudhuri R.R."/>
            <person name="La Ragione R."/>
            <person name="Hildebrand F."/>
            <person name="Pallen M.J."/>
        </authorList>
    </citation>
    <scope>NUCLEOTIDE SEQUENCE</scope>
    <source>
        <strain evidence="2">CHK174-6876</strain>
    </source>
</reference>
<dbReference type="EMBL" id="DYXG01000019">
    <property type="protein sequence ID" value="HJE96393.1"/>
    <property type="molecule type" value="Genomic_DNA"/>
</dbReference>
<proteinExistence type="predicted"/>
<keyword evidence="1" id="KW-0472">Membrane</keyword>
<dbReference type="OrthoDB" id="2328830at2"/>
<feature type="transmembrane region" description="Helical" evidence="1">
    <location>
        <begin position="98"/>
        <end position="122"/>
    </location>
</feature>
<reference evidence="4" key="1">
    <citation type="submission" date="2016-11" db="EMBL/GenBank/DDBJ databases">
        <authorList>
            <person name="Papadimitriou K."/>
        </authorList>
    </citation>
    <scope>NUCLEOTIDE SEQUENCE [LARGE SCALE GENOMIC DNA]</scope>
    <source>
        <strain evidence="4">ACA-DC 1533</strain>
    </source>
</reference>
<feature type="transmembrane region" description="Helical" evidence="1">
    <location>
        <begin position="52"/>
        <end position="78"/>
    </location>
</feature>
<protein>
    <submittedName>
        <fullName evidence="3">Uncharacterized protein</fullName>
    </submittedName>
</protein>
<dbReference type="GeneID" id="95349333"/>
<sequence length="142" mass="16454">MINRVLNVCTGIIGVLYILVDIVFHLTVWGLIKFKRISYPLAFRLADNKSLFFSIILILTFIMSLLSLIALISNLILFVRADFILRVVLTTSGFFLPFVHGEATLSLCFEVFFISLFLIYLYKISHRKQDISDSEFENYKQM</sequence>
<keyword evidence="1" id="KW-0812">Transmembrane</keyword>
<dbReference type="AlphaFoldDB" id="A0A1K1KP89"/>
<evidence type="ECO:0000313" key="2">
    <source>
        <dbReference type="EMBL" id="HJE96393.1"/>
    </source>
</evidence>
<dbReference type="RefSeq" id="WP_010494181.1">
    <property type="nucleotide sequence ID" value="NZ_CP173417.1"/>
</dbReference>